<dbReference type="InterPro" id="IPR013655">
    <property type="entry name" value="PAS_fold_3"/>
</dbReference>
<feature type="domain" description="PAC" evidence="9">
    <location>
        <begin position="706"/>
        <end position="758"/>
    </location>
</feature>
<keyword evidence="6" id="KW-0472">Membrane</keyword>
<dbReference type="Gene3D" id="3.30.565.10">
    <property type="entry name" value="Histidine kinase-like ATPase, C-terminal domain"/>
    <property type="match status" value="1"/>
</dbReference>
<evidence type="ECO:0000256" key="4">
    <source>
        <dbReference type="ARBA" id="ARBA00022679"/>
    </source>
</evidence>
<dbReference type="Pfam" id="PF02518">
    <property type="entry name" value="HATPase_c"/>
    <property type="match status" value="1"/>
</dbReference>
<dbReference type="InterPro" id="IPR052162">
    <property type="entry name" value="Sensor_kinase/Photoreceptor"/>
</dbReference>
<dbReference type="InterPro" id="IPR003594">
    <property type="entry name" value="HATPase_dom"/>
</dbReference>
<dbReference type="CDD" id="cd16922">
    <property type="entry name" value="HATPase_EvgS-ArcB-TorS-like"/>
    <property type="match status" value="1"/>
</dbReference>
<dbReference type="Proteomes" id="UP001279642">
    <property type="component" value="Unassembled WGS sequence"/>
</dbReference>
<feature type="domain" description="PAC" evidence="9">
    <location>
        <begin position="569"/>
        <end position="621"/>
    </location>
</feature>
<dbReference type="InterPro" id="IPR036890">
    <property type="entry name" value="HATPase_C_sf"/>
</dbReference>
<evidence type="ECO:0000256" key="5">
    <source>
        <dbReference type="ARBA" id="ARBA00022777"/>
    </source>
</evidence>
<protein>
    <recommendedName>
        <fullName evidence="2">histidine kinase</fullName>
        <ecNumber evidence="2">2.7.13.3</ecNumber>
    </recommendedName>
</protein>
<comment type="catalytic activity">
    <reaction evidence="1">
        <text>ATP + protein L-histidine = ADP + protein N-phospho-L-histidine.</text>
        <dbReference type="EC" id="2.7.13.3"/>
    </reaction>
</comment>
<dbReference type="SMART" id="SM00387">
    <property type="entry name" value="HATPase_c"/>
    <property type="match status" value="1"/>
</dbReference>
<dbReference type="CDD" id="cd00130">
    <property type="entry name" value="PAS"/>
    <property type="match status" value="3"/>
</dbReference>
<dbReference type="EMBL" id="JAXCLW010000001">
    <property type="protein sequence ID" value="MDY0881427.1"/>
    <property type="molecule type" value="Genomic_DNA"/>
</dbReference>
<dbReference type="SMART" id="SM00091">
    <property type="entry name" value="PAS"/>
    <property type="match status" value="2"/>
</dbReference>
<feature type="domain" description="PAC" evidence="9">
    <location>
        <begin position="842"/>
        <end position="909"/>
    </location>
</feature>
<evidence type="ECO:0000313" key="11">
    <source>
        <dbReference type="Proteomes" id="UP001279642"/>
    </source>
</evidence>
<dbReference type="CDD" id="cd18773">
    <property type="entry name" value="PDC1_HK_sensor"/>
    <property type="match status" value="1"/>
</dbReference>
<dbReference type="SMART" id="SM00086">
    <property type="entry name" value="PAC"/>
    <property type="match status" value="5"/>
</dbReference>
<dbReference type="InterPro" id="IPR005467">
    <property type="entry name" value="His_kinase_dom"/>
</dbReference>
<dbReference type="InterPro" id="IPR000014">
    <property type="entry name" value="PAS"/>
</dbReference>
<evidence type="ECO:0000259" key="9">
    <source>
        <dbReference type="PROSITE" id="PS50113"/>
    </source>
</evidence>
<dbReference type="InterPro" id="IPR001610">
    <property type="entry name" value="PAC"/>
</dbReference>
<dbReference type="SUPFAM" id="SSF55785">
    <property type="entry name" value="PYP-like sensor domain (PAS domain)"/>
    <property type="match status" value="5"/>
</dbReference>
<evidence type="ECO:0000259" key="7">
    <source>
        <dbReference type="PROSITE" id="PS50109"/>
    </source>
</evidence>
<sequence>MSKSDPVLQRPANQQSHGDTLAHAAGGILAGGILDRAARWPNPWPIERVRVRVIVPLVVVTLLLAGGAIWLIDYSAIQTTRTRLAQLAISVAQQMDRDTEQIDALLDSGVRLLEGTSDINRADVNRLQEQIRPRLLGTPLMKGVIFSDQTGTRRMVTRDFNDPIYGFDSNHFYQDYLRNPQAHAFVGDAFRFTVEGVGIPVTRVVRNSDGRLKGLITVLLNSELLSEFYRSIAPAPSDNILLVQRDGRILTAKTMPAAAVAEALRVQLPQALAEAGTDAGMESFDLVTESGMLNYVAARPVPNLPILAIAMTTRQGVIHSWILQASIVASVILAAGLVLVAITLYLGRKIIANERSLLAQADFTNLIIDSAEVLIFVRNREGQIVRVNNTAERQLGYSLVELMDQEIWLSILLPEEREEVRATFLSQNPQDYPNRHDNYLIARNGEKRLYRWSNVAILDKSGRISLVIGLGEDITAAAQARQLEERSLAAMNHAQRMAGMRYYFHSPEFGPVEAAAFSFRAQMAEVLGIAVDDLPADQDEFIETFIHPDDRAATRQHYRAFNNETADQYLIEYRINKAVGEIRYIREGTKRLPGSVDHLTQSIGIIQDITDIRRTQLSLERHATLMDRAQGIARMCHWYFEPAPNPKSYDDGQYVYSDNAADIFGLPPAELNMPETDFAERLIHPDDRDFVYRSYRAFVEGPDLTYQRVYRLIFPDGSVRYISDAGEKRLTAEGRLLMILGISQDVTTMHKSEVSLRRTENQLRNALRIASMGHWHADRAEASEEAYVLQYSEEAAEIFGTQSAVLNGLAIDGFVSRFVAPEDQRQTLEKMQQFWHRDAPVLSAEFRILRSDGGIRIIRMMGERIGLETGASPAQAAQDNVYGRPSSTQIIGMVQDITDLRYHELVLRQTETLLQHAHRLARIGYWLWQPGDNLDAGNGKMTYSDGLRAMLGVDTGDYNSETETFCELYVHPEDRQLVLRTFQDYGRTAIDSYNLDYRFIRLDGEVLTLRSVAQRVRDESGQILHAIGVVQDITEQRQREEELIQAKNEADLANRSKTEFLANMSHELRTPLNAVIGFSQLIRDQAFGANPERYVTYAEDINTSGKLLLELINDILDMSRIEAGRHVLNEEQLSISDAVQDCLRLVSTRANEGKVTLNFIAPPDTPILYADSRSLKQILLNVLSNAVKFTPQNGRVDIEVLLPGNGGLNVAIRDTGIGIAPDVLPKLFAPFRQGDNSISRRFGGTGLGLAISRKLLELHDGSIEIESELGKGTVVRLHFPPERVIAMPIPGREPSLASSSVTS</sequence>
<dbReference type="Gene3D" id="1.10.287.130">
    <property type="match status" value="1"/>
</dbReference>
<dbReference type="InterPro" id="IPR013767">
    <property type="entry name" value="PAS_fold"/>
</dbReference>
<accession>A0ABU5E567</accession>
<evidence type="ECO:0000256" key="3">
    <source>
        <dbReference type="ARBA" id="ARBA00022553"/>
    </source>
</evidence>
<evidence type="ECO:0000256" key="2">
    <source>
        <dbReference type="ARBA" id="ARBA00012438"/>
    </source>
</evidence>
<keyword evidence="5" id="KW-0418">Kinase</keyword>
<keyword evidence="4" id="KW-0808">Transferase</keyword>
<keyword evidence="6" id="KW-0812">Transmembrane</keyword>
<feature type="domain" description="PAC" evidence="9">
    <location>
        <begin position="434"/>
        <end position="486"/>
    </location>
</feature>
<evidence type="ECO:0000259" key="8">
    <source>
        <dbReference type="PROSITE" id="PS50112"/>
    </source>
</evidence>
<feature type="domain" description="PAS" evidence="8">
    <location>
        <begin position="360"/>
        <end position="424"/>
    </location>
</feature>
<dbReference type="Gene3D" id="3.30.450.20">
    <property type="entry name" value="PAS domain"/>
    <property type="match status" value="6"/>
</dbReference>
<dbReference type="InterPro" id="IPR035965">
    <property type="entry name" value="PAS-like_dom_sf"/>
</dbReference>
<dbReference type="SUPFAM" id="SSF55874">
    <property type="entry name" value="ATPase domain of HSP90 chaperone/DNA topoisomerase II/histidine kinase"/>
    <property type="match status" value="1"/>
</dbReference>
<dbReference type="PROSITE" id="PS50109">
    <property type="entry name" value="HIS_KIN"/>
    <property type="match status" value="1"/>
</dbReference>
<dbReference type="InterPro" id="IPR036097">
    <property type="entry name" value="HisK_dim/P_sf"/>
</dbReference>
<dbReference type="SUPFAM" id="SSF47384">
    <property type="entry name" value="Homodimeric domain of signal transducing histidine kinase"/>
    <property type="match status" value="1"/>
</dbReference>
<dbReference type="EC" id="2.7.13.3" evidence="2"/>
<gene>
    <name evidence="10" type="ORF">SMD27_01090</name>
</gene>
<dbReference type="InterPro" id="IPR003661">
    <property type="entry name" value="HisK_dim/P_dom"/>
</dbReference>
<dbReference type="PANTHER" id="PTHR43304">
    <property type="entry name" value="PHYTOCHROME-LIKE PROTEIN CPH1"/>
    <property type="match status" value="1"/>
</dbReference>
<keyword evidence="11" id="KW-1185">Reference proteome</keyword>
<feature type="transmembrane region" description="Helical" evidence="6">
    <location>
        <begin position="321"/>
        <end position="346"/>
    </location>
</feature>
<evidence type="ECO:0000256" key="6">
    <source>
        <dbReference type="SAM" id="Phobius"/>
    </source>
</evidence>
<keyword evidence="6" id="KW-1133">Transmembrane helix</keyword>
<organism evidence="10 11">
    <name type="scientific">Dongia soli</name>
    <dbReference type="NCBI Taxonomy" id="600628"/>
    <lineage>
        <taxon>Bacteria</taxon>
        <taxon>Pseudomonadati</taxon>
        <taxon>Pseudomonadota</taxon>
        <taxon>Alphaproteobacteria</taxon>
        <taxon>Rhodospirillales</taxon>
        <taxon>Dongiaceae</taxon>
        <taxon>Dongia</taxon>
    </lineage>
</organism>
<feature type="domain" description="PAC" evidence="9">
    <location>
        <begin position="993"/>
        <end position="1045"/>
    </location>
</feature>
<dbReference type="Pfam" id="PF08447">
    <property type="entry name" value="PAS_3"/>
    <property type="match status" value="3"/>
</dbReference>
<dbReference type="Pfam" id="PF00512">
    <property type="entry name" value="HisKA"/>
    <property type="match status" value="1"/>
</dbReference>
<dbReference type="PANTHER" id="PTHR43304:SF1">
    <property type="entry name" value="PAC DOMAIN-CONTAINING PROTEIN"/>
    <property type="match status" value="1"/>
</dbReference>
<dbReference type="PRINTS" id="PR00344">
    <property type="entry name" value="BCTRLSENSOR"/>
</dbReference>
<dbReference type="CDD" id="cd00082">
    <property type="entry name" value="HisKA"/>
    <property type="match status" value="1"/>
</dbReference>
<dbReference type="SMART" id="SM00388">
    <property type="entry name" value="HisKA"/>
    <property type="match status" value="1"/>
</dbReference>
<dbReference type="RefSeq" id="WP_320506492.1">
    <property type="nucleotide sequence ID" value="NZ_JAXCLW010000001.1"/>
</dbReference>
<evidence type="ECO:0000313" key="10">
    <source>
        <dbReference type="EMBL" id="MDY0881427.1"/>
    </source>
</evidence>
<dbReference type="Pfam" id="PF00989">
    <property type="entry name" value="PAS"/>
    <property type="match status" value="1"/>
</dbReference>
<feature type="domain" description="PAS" evidence="8">
    <location>
        <begin position="656"/>
        <end position="702"/>
    </location>
</feature>
<comment type="caution">
    <text evidence="10">The sequence shown here is derived from an EMBL/GenBank/DDBJ whole genome shotgun (WGS) entry which is preliminary data.</text>
</comment>
<dbReference type="NCBIfam" id="TIGR00229">
    <property type="entry name" value="sensory_box"/>
    <property type="match status" value="2"/>
</dbReference>
<dbReference type="InterPro" id="IPR004358">
    <property type="entry name" value="Sig_transdc_His_kin-like_C"/>
</dbReference>
<dbReference type="PROSITE" id="PS50112">
    <property type="entry name" value="PAS"/>
    <property type="match status" value="2"/>
</dbReference>
<keyword evidence="3" id="KW-0597">Phosphoprotein</keyword>
<proteinExistence type="predicted"/>
<dbReference type="Gene3D" id="2.10.70.100">
    <property type="match status" value="2"/>
</dbReference>
<feature type="domain" description="Histidine kinase" evidence="7">
    <location>
        <begin position="1063"/>
        <end position="1283"/>
    </location>
</feature>
<dbReference type="PROSITE" id="PS50113">
    <property type="entry name" value="PAC"/>
    <property type="match status" value="5"/>
</dbReference>
<name>A0ABU5E567_9PROT</name>
<feature type="transmembrane region" description="Helical" evidence="6">
    <location>
        <begin position="53"/>
        <end position="72"/>
    </location>
</feature>
<evidence type="ECO:0000256" key="1">
    <source>
        <dbReference type="ARBA" id="ARBA00000085"/>
    </source>
</evidence>
<reference evidence="10 11" key="1">
    <citation type="journal article" date="2016" name="Antonie Van Leeuwenhoek">
        <title>Dongia soli sp. nov., isolated from soil from Dokdo, Korea.</title>
        <authorList>
            <person name="Kim D.U."/>
            <person name="Lee H."/>
            <person name="Kim H."/>
            <person name="Kim S.G."/>
            <person name="Ka J.O."/>
        </authorList>
    </citation>
    <scope>NUCLEOTIDE SEQUENCE [LARGE SCALE GENOMIC DNA]</scope>
    <source>
        <strain evidence="10 11">D78</strain>
    </source>
</reference>
<dbReference type="Pfam" id="PF13426">
    <property type="entry name" value="PAS_9"/>
    <property type="match status" value="1"/>
</dbReference>
<dbReference type="InterPro" id="IPR000700">
    <property type="entry name" value="PAS-assoc_C"/>
</dbReference>